<organism evidence="1 2">
    <name type="scientific">Azospirillum picis</name>
    <dbReference type="NCBI Taxonomy" id="488438"/>
    <lineage>
        <taxon>Bacteria</taxon>
        <taxon>Pseudomonadati</taxon>
        <taxon>Pseudomonadota</taxon>
        <taxon>Alphaproteobacteria</taxon>
        <taxon>Rhodospirillales</taxon>
        <taxon>Azospirillaceae</taxon>
        <taxon>Azospirillum</taxon>
    </lineage>
</organism>
<keyword evidence="2" id="KW-1185">Reference proteome</keyword>
<dbReference type="InterPro" id="IPR029063">
    <property type="entry name" value="SAM-dependent_MTases_sf"/>
</dbReference>
<evidence type="ECO:0000313" key="1">
    <source>
        <dbReference type="EMBL" id="MDQ0536802.1"/>
    </source>
</evidence>
<gene>
    <name evidence="1" type="ORF">QO018_005700</name>
</gene>
<dbReference type="RefSeq" id="WP_209990187.1">
    <property type="nucleotide sequence ID" value="NZ_JAGINO010000032.1"/>
</dbReference>
<dbReference type="Proteomes" id="UP001244552">
    <property type="component" value="Unassembled WGS sequence"/>
</dbReference>
<comment type="caution">
    <text evidence="1">The sequence shown here is derived from an EMBL/GenBank/DDBJ whole genome shotgun (WGS) entry which is preliminary data.</text>
</comment>
<sequence>MSFENLLDSLRLSIGEHTFDLASALRTMNPELRQKIALHLAGHGATAGSPQLSLIFPSYPQDPQPTDRLYELALASVARARNISLNIYDGRASFEPKFFEIWPGEHYRFLAGMIAELKPRRLVEIGTGTGMGVLAMLSTMEPGATLQTLDIIPWKDLRDSWLREDDFTNGQLIQHVCDVKSPDFLDRFSEVLAQADFVFVDGPKDGVTEDILLSYIDRIKFLCSPIFFFDDTRVINMAKTWHAIRRPKLDLTAFGHWSGSGLVDWCA</sequence>
<accession>A0ABU0MTI3</accession>
<dbReference type="SUPFAM" id="SSF53335">
    <property type="entry name" value="S-adenosyl-L-methionine-dependent methyltransferases"/>
    <property type="match status" value="1"/>
</dbReference>
<name>A0ABU0MTI3_9PROT</name>
<dbReference type="Gene3D" id="3.40.50.150">
    <property type="entry name" value="Vaccinia Virus protein VP39"/>
    <property type="match status" value="1"/>
</dbReference>
<protein>
    <submittedName>
        <fullName evidence="1">O-methyltransferase YrrM</fullName>
    </submittedName>
</protein>
<proteinExistence type="predicted"/>
<evidence type="ECO:0000313" key="2">
    <source>
        <dbReference type="Proteomes" id="UP001244552"/>
    </source>
</evidence>
<reference evidence="1 2" key="1">
    <citation type="submission" date="2023-07" db="EMBL/GenBank/DDBJ databases">
        <title>Genomic Encyclopedia of Type Strains, Phase IV (KMG-IV): sequencing the most valuable type-strain genomes for metagenomic binning, comparative biology and taxonomic classification.</title>
        <authorList>
            <person name="Goeker M."/>
        </authorList>
    </citation>
    <scope>NUCLEOTIDE SEQUENCE [LARGE SCALE GENOMIC DNA]</scope>
    <source>
        <strain evidence="1 2">DSM 19922</strain>
    </source>
</reference>
<dbReference type="EMBL" id="JAUSVU010000032">
    <property type="protein sequence ID" value="MDQ0536802.1"/>
    <property type="molecule type" value="Genomic_DNA"/>
</dbReference>